<dbReference type="SUPFAM" id="SSF81343">
    <property type="entry name" value="Fumarate reductase respiratory complex transmembrane subunits"/>
    <property type="match status" value="1"/>
</dbReference>
<gene>
    <name evidence="13" type="ORF">BDA99DRAFT_522319</name>
</gene>
<keyword evidence="8 12" id="KW-0496">Mitochondrion</keyword>
<evidence type="ECO:0000256" key="3">
    <source>
        <dbReference type="ARBA" id="ARBA00022448"/>
    </source>
</evidence>
<comment type="similarity">
    <text evidence="2 12">Belongs to the CybS family.</text>
</comment>
<proteinExistence type="inferred from homology"/>
<keyword evidence="4" id="KW-0812">Transmembrane</keyword>
<evidence type="ECO:0000256" key="9">
    <source>
        <dbReference type="ARBA" id="ARBA00023136"/>
    </source>
</evidence>
<accession>A0AAD5JRH2</accession>
<reference evidence="13" key="2">
    <citation type="submission" date="2023-02" db="EMBL/GenBank/DDBJ databases">
        <authorList>
            <consortium name="DOE Joint Genome Institute"/>
            <person name="Mondo S.J."/>
            <person name="Chang Y."/>
            <person name="Wang Y."/>
            <person name="Ahrendt S."/>
            <person name="Andreopoulos W."/>
            <person name="Barry K."/>
            <person name="Beard J."/>
            <person name="Benny G.L."/>
            <person name="Blankenship S."/>
            <person name="Bonito G."/>
            <person name="Cuomo C."/>
            <person name="Desiro A."/>
            <person name="Gervers K.A."/>
            <person name="Hundley H."/>
            <person name="Kuo A."/>
            <person name="LaButti K."/>
            <person name="Lang B.F."/>
            <person name="Lipzen A."/>
            <person name="O'Donnell K."/>
            <person name="Pangilinan J."/>
            <person name="Reynolds N."/>
            <person name="Sandor L."/>
            <person name="Smith M.W."/>
            <person name="Tsang A."/>
            <person name="Grigoriev I.V."/>
            <person name="Stajich J.E."/>
            <person name="Spatafora J.W."/>
        </authorList>
    </citation>
    <scope>NUCLEOTIDE SEQUENCE</scope>
    <source>
        <strain evidence="13">RSA 2281</strain>
    </source>
</reference>
<keyword evidence="11" id="KW-0408">Iron</keyword>
<evidence type="ECO:0000256" key="12">
    <source>
        <dbReference type="RuleBase" id="RU364031"/>
    </source>
</evidence>
<comment type="caution">
    <text evidence="13">The sequence shown here is derived from an EMBL/GenBank/DDBJ whole genome shotgun (WGS) entry which is preliminary data.</text>
</comment>
<dbReference type="Gene3D" id="1.20.1300.10">
    <property type="entry name" value="Fumarate reductase/succinate dehydrogenase, transmembrane subunit"/>
    <property type="match status" value="1"/>
</dbReference>
<evidence type="ECO:0000256" key="2">
    <source>
        <dbReference type="ARBA" id="ARBA00007294"/>
    </source>
</evidence>
<dbReference type="AlphaFoldDB" id="A0AAD5JRH2"/>
<keyword evidence="14" id="KW-1185">Reference proteome</keyword>
<keyword evidence="6 12" id="KW-0809">Transit peptide</keyword>
<keyword evidence="7" id="KW-1133">Transmembrane helix</keyword>
<name>A0AAD5JRH2_9FUNG</name>
<dbReference type="Pfam" id="PF05328">
    <property type="entry name" value="CybS"/>
    <property type="match status" value="1"/>
</dbReference>
<dbReference type="InterPro" id="IPR007992">
    <property type="entry name" value="CybS"/>
</dbReference>
<evidence type="ECO:0000256" key="5">
    <source>
        <dbReference type="ARBA" id="ARBA00022792"/>
    </source>
</evidence>
<dbReference type="InterPro" id="IPR034804">
    <property type="entry name" value="SQR/QFR_C/D"/>
</dbReference>
<keyword evidence="11" id="KW-0479">Metal-binding</keyword>
<dbReference type="PANTHER" id="PTHR13337">
    <property type="entry name" value="SUCCINATE DEHYDROGENASE"/>
    <property type="match status" value="1"/>
</dbReference>
<dbReference type="EMBL" id="JAIXMP010000031">
    <property type="protein sequence ID" value="KAI9250971.1"/>
    <property type="molecule type" value="Genomic_DNA"/>
</dbReference>
<evidence type="ECO:0000313" key="14">
    <source>
        <dbReference type="Proteomes" id="UP001209540"/>
    </source>
</evidence>
<keyword evidence="3" id="KW-0813">Transport</keyword>
<dbReference type="GO" id="GO:0006099">
    <property type="term" value="P:tricarboxylic acid cycle"/>
    <property type="evidence" value="ECO:0007669"/>
    <property type="project" value="TreeGrafter"/>
</dbReference>
<reference evidence="13" key="1">
    <citation type="journal article" date="2022" name="IScience">
        <title>Evolution of zygomycete secretomes and the origins of terrestrial fungal ecologies.</title>
        <authorList>
            <person name="Chang Y."/>
            <person name="Wang Y."/>
            <person name="Mondo S."/>
            <person name="Ahrendt S."/>
            <person name="Andreopoulos W."/>
            <person name="Barry K."/>
            <person name="Beard J."/>
            <person name="Benny G.L."/>
            <person name="Blankenship S."/>
            <person name="Bonito G."/>
            <person name="Cuomo C."/>
            <person name="Desiro A."/>
            <person name="Gervers K.A."/>
            <person name="Hundley H."/>
            <person name="Kuo A."/>
            <person name="LaButti K."/>
            <person name="Lang B.F."/>
            <person name="Lipzen A."/>
            <person name="O'Donnell K."/>
            <person name="Pangilinan J."/>
            <person name="Reynolds N."/>
            <person name="Sandor L."/>
            <person name="Smith M.E."/>
            <person name="Tsang A."/>
            <person name="Grigoriev I.V."/>
            <person name="Stajich J.E."/>
            <person name="Spatafora J.W."/>
        </authorList>
    </citation>
    <scope>NUCLEOTIDE SEQUENCE</scope>
    <source>
        <strain evidence="13">RSA 2281</strain>
    </source>
</reference>
<protein>
    <recommendedName>
        <fullName evidence="12">Succinate dehydrogenase [ubiquinone] cytochrome b small subunit</fullName>
    </recommendedName>
</protein>
<dbReference type="GO" id="GO:0006121">
    <property type="term" value="P:mitochondrial electron transport, succinate to ubiquinone"/>
    <property type="evidence" value="ECO:0007669"/>
    <property type="project" value="TreeGrafter"/>
</dbReference>
<feature type="binding site" description="axial binding residue" evidence="11">
    <location>
        <position position="83"/>
    </location>
    <ligand>
        <name>heme b</name>
        <dbReference type="ChEBI" id="CHEBI:60344"/>
        <note>ligand shared with SDHC</note>
    </ligand>
    <ligandPart>
        <name>Fe</name>
        <dbReference type="ChEBI" id="CHEBI:18248"/>
    </ligandPart>
</feature>
<evidence type="ECO:0000256" key="7">
    <source>
        <dbReference type="ARBA" id="ARBA00022989"/>
    </source>
</evidence>
<evidence type="ECO:0000313" key="13">
    <source>
        <dbReference type="EMBL" id="KAI9250971.1"/>
    </source>
</evidence>
<keyword evidence="9 12" id="KW-0472">Membrane</keyword>
<feature type="binding site" evidence="10">
    <location>
        <position position="95"/>
    </location>
    <ligand>
        <name>a ubiquinone</name>
        <dbReference type="ChEBI" id="CHEBI:16389"/>
        <note>ligand shared with IP/SDHB</note>
    </ligand>
</feature>
<evidence type="ECO:0000256" key="10">
    <source>
        <dbReference type="PIRSR" id="PIRSR607992-1"/>
    </source>
</evidence>
<evidence type="ECO:0000256" key="11">
    <source>
        <dbReference type="PIRSR" id="PIRSR607992-2"/>
    </source>
</evidence>
<keyword evidence="5 12" id="KW-0999">Mitochondrion inner membrane</keyword>
<evidence type="ECO:0000256" key="4">
    <source>
        <dbReference type="ARBA" id="ARBA00022692"/>
    </source>
</evidence>
<dbReference type="GO" id="GO:0020037">
    <property type="term" value="F:heme binding"/>
    <property type="evidence" value="ECO:0007669"/>
    <property type="project" value="TreeGrafter"/>
</dbReference>
<evidence type="ECO:0000256" key="6">
    <source>
        <dbReference type="ARBA" id="ARBA00022946"/>
    </source>
</evidence>
<dbReference type="CDD" id="cd03496">
    <property type="entry name" value="SQR_TypeC_CybS"/>
    <property type="match status" value="1"/>
</dbReference>
<comment type="subcellular location">
    <subcellularLocation>
        <location evidence="1 12">Mitochondrion inner membrane</location>
        <topology evidence="1 12">Multi-pass membrane protein</topology>
    </subcellularLocation>
</comment>
<evidence type="ECO:0000256" key="1">
    <source>
        <dbReference type="ARBA" id="ARBA00004448"/>
    </source>
</evidence>
<dbReference type="GO" id="GO:0046872">
    <property type="term" value="F:metal ion binding"/>
    <property type="evidence" value="ECO:0007669"/>
    <property type="project" value="UniProtKB-KW"/>
</dbReference>
<organism evidence="13 14">
    <name type="scientific">Phascolomyces articulosus</name>
    <dbReference type="NCBI Taxonomy" id="60185"/>
    <lineage>
        <taxon>Eukaryota</taxon>
        <taxon>Fungi</taxon>
        <taxon>Fungi incertae sedis</taxon>
        <taxon>Mucoromycota</taxon>
        <taxon>Mucoromycotina</taxon>
        <taxon>Mucoromycetes</taxon>
        <taxon>Mucorales</taxon>
        <taxon>Lichtheimiaceae</taxon>
        <taxon>Phascolomyces</taxon>
    </lineage>
</organism>
<dbReference type="Proteomes" id="UP001209540">
    <property type="component" value="Unassembled WGS sequence"/>
</dbReference>
<dbReference type="PANTHER" id="PTHR13337:SF2">
    <property type="entry name" value="SUCCINATE DEHYDROGENASE [UBIQUINONE] CYTOCHROME B SMALL SUBUNIT, MITOCHONDRIAL"/>
    <property type="match status" value="1"/>
</dbReference>
<dbReference type="GO" id="GO:0005743">
    <property type="term" value="C:mitochondrial inner membrane"/>
    <property type="evidence" value="ECO:0007669"/>
    <property type="project" value="UniProtKB-SubCell"/>
</dbReference>
<dbReference type="GO" id="GO:0048039">
    <property type="term" value="F:ubiquinone binding"/>
    <property type="evidence" value="ECO:0007669"/>
    <property type="project" value="TreeGrafter"/>
</dbReference>
<evidence type="ECO:0000256" key="8">
    <source>
        <dbReference type="ARBA" id="ARBA00023128"/>
    </source>
</evidence>
<sequence>MNMNTEDPSHFFIILIAEPANETVKMEPKKNEQTPENGYAHGAYHWTLERFSAVSLIPLMSTQAIYGAHPICDGLLGVVLPFHLYLGFESCIIDYIPKREYPRLHRAANWTLLGTTGLVMWSCFEFNTNEIGLTELIQRCWTA</sequence>